<dbReference type="RefSeq" id="WP_245992809.1">
    <property type="nucleotide sequence ID" value="NZ_MASW01000006.1"/>
</dbReference>
<protein>
    <submittedName>
        <fullName evidence="1">Uncharacterized protein</fullName>
    </submittedName>
</protein>
<accession>A0A2V4AK92</accession>
<dbReference type="EMBL" id="MASW01000006">
    <property type="protein sequence ID" value="PXY20687.1"/>
    <property type="molecule type" value="Genomic_DNA"/>
</dbReference>
<gene>
    <name evidence="1" type="ORF">BAY60_24435</name>
</gene>
<keyword evidence="2" id="KW-1185">Reference proteome</keyword>
<evidence type="ECO:0000313" key="2">
    <source>
        <dbReference type="Proteomes" id="UP000249915"/>
    </source>
</evidence>
<dbReference type="Proteomes" id="UP000249915">
    <property type="component" value="Unassembled WGS sequence"/>
</dbReference>
<reference evidence="1 2" key="1">
    <citation type="submission" date="2016-07" db="EMBL/GenBank/DDBJ databases">
        <title>Draft genome sequence of Prauserella muralis DSM 45305, isolated from a mould-covered wall in an indoor environment.</title>
        <authorList>
            <person name="Ruckert C."/>
            <person name="Albersmeier A."/>
            <person name="Jiang C.-L."/>
            <person name="Jiang Y."/>
            <person name="Kalinowski J."/>
            <person name="Schneider O."/>
            <person name="Winkler A."/>
            <person name="Zotchev S.B."/>
        </authorList>
    </citation>
    <scope>NUCLEOTIDE SEQUENCE [LARGE SCALE GENOMIC DNA]</scope>
    <source>
        <strain evidence="1 2">DSM 45305</strain>
    </source>
</reference>
<organism evidence="1 2">
    <name type="scientific">Prauserella muralis</name>
    <dbReference type="NCBI Taxonomy" id="588067"/>
    <lineage>
        <taxon>Bacteria</taxon>
        <taxon>Bacillati</taxon>
        <taxon>Actinomycetota</taxon>
        <taxon>Actinomycetes</taxon>
        <taxon>Pseudonocardiales</taxon>
        <taxon>Pseudonocardiaceae</taxon>
        <taxon>Prauserella</taxon>
    </lineage>
</organism>
<name>A0A2V4AK92_9PSEU</name>
<dbReference type="AlphaFoldDB" id="A0A2V4AK92"/>
<sequence>MEASAVSRRFRLVAALLACLVVLVPTTAASATEAGPKGQVKVHAKAEKDVVKAGEKVKIKGKLDVVPGARSDSGGLEPVIVQKLQAGVWVDVSTGWCRPNGGFSLSLSFSLSASLSLRVYHPETHLYASAYSGVFGLVVV</sequence>
<comment type="caution">
    <text evidence="1">The sequence shown here is derived from an EMBL/GenBank/DDBJ whole genome shotgun (WGS) entry which is preliminary data.</text>
</comment>
<evidence type="ECO:0000313" key="1">
    <source>
        <dbReference type="EMBL" id="PXY20687.1"/>
    </source>
</evidence>
<proteinExistence type="predicted"/>